<sequence>MSIPVSSKKSILDGIDSYTPAELKRLVVDLLVRPKVGLYWERDAVQRDRSLNDANVFLERDEDLSLGVGQQANLIIEGENFDALRVLRHTHKGKIRLIFIDPPYNTYKRDFVYNDRYLNKDDTFKQSTWLDFLFRRLKLAADLLSDDGAVFVCINDQRRAQLELLMDEVFPDMRVGSFVWKSRKSTNSEGDHSFSVDHEHVLVYARENFVFDGVVKKNADYKFTDPDGRSWASAPLNVSVRWDDKRAGNAYYPVENPLTGIWYPCNPDSVWRFASRLRLKEGQRLKSDPMEDKIAAGLVHFPSGSRVQTWDTMEDLLDAMDRGDVPESNGAPLLRRGLPDLDFWVGRKVGWGRPRLKRYLDKQEKDLQPVSSWVRSASQKEKKDDEDSISLEASYSNEGTSLLKEVFGRKVETTPKPLSLIRNILKTVSRDDDIVLDFFAGSGTTAHAVMALNDEDDGNRSYILVAATEETSTEIGKNNCRDICARRVRAVSEGWGKRAGLGGEFAYARTRTINTADLPFDLSEEHVWNTLTLLHGGVLEPMPKSDMKRVPAADDAAVYLCTFNDDASVEELYRAIRPHSIVYTDRPGIARQALAKLNVDIRDVYEAVLTATIRIEDE</sequence>
<dbReference type="InterPro" id="IPR002941">
    <property type="entry name" value="DNA_methylase_N4/N6"/>
</dbReference>
<dbReference type="InterPro" id="IPR002295">
    <property type="entry name" value="N4/N6-MTase_EcoPI_Mod-like"/>
</dbReference>
<evidence type="ECO:0000256" key="2">
    <source>
        <dbReference type="ARBA" id="ARBA00011900"/>
    </source>
</evidence>
<evidence type="ECO:0000256" key="1">
    <source>
        <dbReference type="ARBA" id="ARBA00006594"/>
    </source>
</evidence>
<dbReference type="Pfam" id="PF01555">
    <property type="entry name" value="N6_N4_Mtase"/>
    <property type="match status" value="1"/>
</dbReference>
<comment type="catalytic activity">
    <reaction evidence="6">
        <text>a 2'-deoxyadenosine in DNA + S-adenosyl-L-methionine = an N(6)-methyl-2'-deoxyadenosine in DNA + S-adenosyl-L-homocysteine + H(+)</text>
        <dbReference type="Rhea" id="RHEA:15197"/>
        <dbReference type="Rhea" id="RHEA-COMP:12418"/>
        <dbReference type="Rhea" id="RHEA-COMP:12419"/>
        <dbReference type="ChEBI" id="CHEBI:15378"/>
        <dbReference type="ChEBI" id="CHEBI:57856"/>
        <dbReference type="ChEBI" id="CHEBI:59789"/>
        <dbReference type="ChEBI" id="CHEBI:90615"/>
        <dbReference type="ChEBI" id="CHEBI:90616"/>
        <dbReference type="EC" id="2.1.1.72"/>
    </reaction>
</comment>
<keyword evidence="10" id="KW-1185">Reference proteome</keyword>
<dbReference type="SUPFAM" id="SSF53335">
    <property type="entry name" value="S-adenosyl-L-methionine-dependent methyltransferases"/>
    <property type="match status" value="1"/>
</dbReference>
<dbReference type="Gene3D" id="3.40.50.150">
    <property type="entry name" value="Vaccinia Virus protein VP39"/>
    <property type="match status" value="1"/>
</dbReference>
<feature type="domain" description="DNA methylase N-4/N-6" evidence="8">
    <location>
        <begin position="95"/>
        <end position="455"/>
    </location>
</feature>
<evidence type="ECO:0000259" key="8">
    <source>
        <dbReference type="Pfam" id="PF01555"/>
    </source>
</evidence>
<evidence type="ECO:0000256" key="4">
    <source>
        <dbReference type="ARBA" id="ARBA00022679"/>
    </source>
</evidence>
<evidence type="ECO:0000256" key="5">
    <source>
        <dbReference type="ARBA" id="ARBA00022691"/>
    </source>
</evidence>
<reference evidence="9" key="1">
    <citation type="journal article" date="2019" name="Phytopathology">
        <title>A Novel Group of Rhizobium tumorigenes-Like Agrobacteria Associated with Crown Gall Disease of Rhododendron and Blueberry.</title>
        <authorList>
            <person name="Kuzmanovic N."/>
            <person name="Behrens P."/>
            <person name="Idczak E."/>
            <person name="Wagner S."/>
            <person name="Gotz M."/>
            <person name="Sproer C."/>
            <person name="Bunk B."/>
            <person name="Overmann J."/>
            <person name="Smalla K."/>
        </authorList>
    </citation>
    <scope>NUCLEOTIDE SEQUENCE</scope>
    <source>
        <strain evidence="9">Rho-6.2</strain>
    </source>
</reference>
<dbReference type="Proteomes" id="UP000318939">
    <property type="component" value="Chromosome"/>
</dbReference>
<dbReference type="PRINTS" id="PR00506">
    <property type="entry name" value="D21N6MTFRASE"/>
</dbReference>
<dbReference type="PROSITE" id="PS00092">
    <property type="entry name" value="N6_MTASE"/>
    <property type="match status" value="1"/>
</dbReference>
<dbReference type="EC" id="2.1.1.72" evidence="2"/>
<keyword evidence="5" id="KW-0949">S-adenosyl-L-methionine</keyword>
<evidence type="ECO:0000313" key="10">
    <source>
        <dbReference type="Proteomes" id="UP000318939"/>
    </source>
</evidence>
<dbReference type="RefSeq" id="WP_142828896.1">
    <property type="nucleotide sequence ID" value="NZ_CP117267.1"/>
</dbReference>
<name>A0ABY8IKX1_9HYPH</name>
<comment type="similarity">
    <text evidence="1">Belongs to the N(4)/N(6)-methyltransferase family.</text>
</comment>
<keyword evidence="3" id="KW-0489">Methyltransferase</keyword>
<protein>
    <recommendedName>
        <fullName evidence="2">site-specific DNA-methyltransferase (adenine-specific)</fullName>
        <ecNumber evidence="2">2.1.1.72</ecNumber>
    </recommendedName>
</protein>
<accession>A0ABY8IKX1</accession>
<reference evidence="9" key="2">
    <citation type="journal article" date="2023" name="MicrobiologyOpen">
        <title>Genomics of the tumorigenes clade of the family Rhizobiaceae and description of Rhizobium rhododendri sp. nov.</title>
        <authorList>
            <person name="Kuzmanovic N."/>
            <person name="diCenzo G.C."/>
            <person name="Bunk B."/>
            <person name="Sproeer C."/>
            <person name="Fruehling A."/>
            <person name="Neumann-Schaal M."/>
            <person name="Overmann J."/>
            <person name="Smalla K."/>
        </authorList>
    </citation>
    <scope>NUCLEOTIDE SEQUENCE</scope>
    <source>
        <strain evidence="9">Rho-6.2</strain>
    </source>
</reference>
<evidence type="ECO:0000313" key="9">
    <source>
        <dbReference type="EMBL" id="WFS23921.1"/>
    </source>
</evidence>
<proteinExistence type="inferred from homology"/>
<keyword evidence="4" id="KW-0808">Transferase</keyword>
<dbReference type="EMBL" id="CP117267">
    <property type="protein sequence ID" value="WFS23921.1"/>
    <property type="molecule type" value="Genomic_DNA"/>
</dbReference>
<evidence type="ECO:0000256" key="7">
    <source>
        <dbReference type="SAM" id="MobiDB-lite"/>
    </source>
</evidence>
<feature type="region of interest" description="Disordered" evidence="7">
    <location>
        <begin position="371"/>
        <end position="390"/>
    </location>
</feature>
<evidence type="ECO:0000256" key="6">
    <source>
        <dbReference type="ARBA" id="ARBA00047942"/>
    </source>
</evidence>
<dbReference type="InterPro" id="IPR029063">
    <property type="entry name" value="SAM-dependent_MTases_sf"/>
</dbReference>
<dbReference type="InterPro" id="IPR002052">
    <property type="entry name" value="DNA_methylase_N6_adenine_CS"/>
</dbReference>
<evidence type="ECO:0000256" key="3">
    <source>
        <dbReference type="ARBA" id="ARBA00022603"/>
    </source>
</evidence>
<gene>
    <name evidence="9" type="ORF">PR018_05320</name>
</gene>
<organism evidence="9 10">
    <name type="scientific">Rhizobium rhododendri</name>
    <dbReference type="NCBI Taxonomy" id="2506430"/>
    <lineage>
        <taxon>Bacteria</taxon>
        <taxon>Pseudomonadati</taxon>
        <taxon>Pseudomonadota</taxon>
        <taxon>Alphaproteobacteria</taxon>
        <taxon>Hyphomicrobiales</taxon>
        <taxon>Rhizobiaceae</taxon>
        <taxon>Rhizobium/Agrobacterium group</taxon>
        <taxon>Rhizobium</taxon>
    </lineage>
</organism>